<dbReference type="Gene3D" id="2.60.40.10">
    <property type="entry name" value="Immunoglobulins"/>
    <property type="match status" value="1"/>
</dbReference>
<dbReference type="SUPFAM" id="SSF49299">
    <property type="entry name" value="PKD domain"/>
    <property type="match status" value="1"/>
</dbReference>
<dbReference type="GO" id="GO:0004867">
    <property type="term" value="F:serine-type endopeptidase inhibitor activity"/>
    <property type="evidence" value="ECO:0007669"/>
    <property type="project" value="InterPro"/>
</dbReference>
<dbReference type="Pfam" id="PF22352">
    <property type="entry name" value="K319L-like_PKD"/>
    <property type="match status" value="1"/>
</dbReference>
<evidence type="ECO:0000256" key="7">
    <source>
        <dbReference type="PROSITE-ProRule" id="PRU00124"/>
    </source>
</evidence>
<proteinExistence type="predicted"/>
<evidence type="ECO:0000256" key="4">
    <source>
        <dbReference type="ARBA" id="ARBA00023136"/>
    </source>
</evidence>
<dbReference type="PROSITE" id="PS50068">
    <property type="entry name" value="LDLRA_2"/>
    <property type="match status" value="1"/>
</dbReference>
<dbReference type="GO" id="GO:0030198">
    <property type="term" value="P:extracellular matrix organization"/>
    <property type="evidence" value="ECO:0007669"/>
    <property type="project" value="TreeGrafter"/>
</dbReference>
<dbReference type="SMART" id="SM00765">
    <property type="entry name" value="MANEC"/>
    <property type="match status" value="1"/>
</dbReference>
<feature type="disulfide bond" evidence="7">
    <location>
        <begin position="322"/>
        <end position="337"/>
    </location>
</feature>
<dbReference type="InParanoid" id="A0A2I4CH88"/>
<comment type="subcellular location">
    <subcellularLocation>
        <location evidence="1">Membrane</location>
    </subcellularLocation>
</comment>
<feature type="transmembrane region" description="Helical" evidence="8">
    <location>
        <begin position="440"/>
        <end position="461"/>
    </location>
</feature>
<dbReference type="InterPro" id="IPR036880">
    <property type="entry name" value="Kunitz_BPTI_sf"/>
</dbReference>
<dbReference type="GO" id="GO:0005886">
    <property type="term" value="C:plasma membrane"/>
    <property type="evidence" value="ECO:0007669"/>
    <property type="project" value="TreeGrafter"/>
</dbReference>
<dbReference type="PROSITE" id="PS01209">
    <property type="entry name" value="LDLRA_1"/>
    <property type="match status" value="1"/>
</dbReference>
<dbReference type="SMART" id="SM00192">
    <property type="entry name" value="LDLa"/>
    <property type="match status" value="1"/>
</dbReference>
<dbReference type="SUPFAM" id="SSF57362">
    <property type="entry name" value="BPTI-like"/>
    <property type="match status" value="2"/>
</dbReference>
<dbReference type="OrthoDB" id="2019384at2759"/>
<keyword evidence="5 7" id="KW-1015">Disulfide bond</keyword>
<dbReference type="InterPro" id="IPR020901">
    <property type="entry name" value="Prtase_inh_Kunz-CS"/>
</dbReference>
<feature type="domain" description="BPTI/Kunitz inhibitor" evidence="10">
    <location>
        <begin position="230"/>
        <end position="280"/>
    </location>
</feature>
<dbReference type="CDD" id="cd22623">
    <property type="entry name" value="Kunitz_HAI1_1-like"/>
    <property type="match status" value="1"/>
</dbReference>
<dbReference type="PROSITE" id="PS50986">
    <property type="entry name" value="MANSC"/>
    <property type="match status" value="1"/>
</dbReference>
<evidence type="ECO:0000256" key="8">
    <source>
        <dbReference type="SAM" id="Phobius"/>
    </source>
</evidence>
<dbReference type="InterPro" id="IPR002223">
    <property type="entry name" value="Kunitz_BPTI"/>
</dbReference>
<keyword evidence="12" id="KW-1185">Reference proteome</keyword>
<dbReference type="InterPro" id="IPR002172">
    <property type="entry name" value="LDrepeatLR_classA_rpt"/>
</dbReference>
<evidence type="ECO:0000256" key="1">
    <source>
        <dbReference type="ARBA" id="ARBA00004370"/>
    </source>
</evidence>
<dbReference type="PRINTS" id="PR00759">
    <property type="entry name" value="BASICPTASE"/>
</dbReference>
<dbReference type="GO" id="GO:0060429">
    <property type="term" value="P:epithelium development"/>
    <property type="evidence" value="ECO:0007669"/>
    <property type="project" value="TreeGrafter"/>
</dbReference>
<dbReference type="InterPro" id="IPR035986">
    <property type="entry name" value="PKD_dom_sf"/>
</dbReference>
<keyword evidence="13" id="KW-0646">Protease inhibitor</keyword>
<dbReference type="FunFam" id="4.10.410.10:FF:000006">
    <property type="entry name" value="Serine peptidase inhibitor, Kunitz type 1"/>
    <property type="match status" value="1"/>
</dbReference>
<evidence type="ECO:0000256" key="2">
    <source>
        <dbReference type="ARBA" id="ARBA00022729"/>
    </source>
</evidence>
<dbReference type="InterPro" id="IPR013783">
    <property type="entry name" value="Ig-like_fold"/>
</dbReference>
<dbReference type="Pfam" id="PF07502">
    <property type="entry name" value="MANEC"/>
    <property type="match status" value="1"/>
</dbReference>
<evidence type="ECO:0000256" key="3">
    <source>
        <dbReference type="ARBA" id="ARBA00022989"/>
    </source>
</evidence>
<dbReference type="SUPFAM" id="SSF57424">
    <property type="entry name" value="LDL receptor-like module"/>
    <property type="match status" value="1"/>
</dbReference>
<feature type="domain" description="BPTI/Kunitz inhibitor" evidence="10">
    <location>
        <begin position="359"/>
        <end position="409"/>
    </location>
</feature>
<dbReference type="PROSITE" id="PS00280">
    <property type="entry name" value="BPTI_KUNITZ_1"/>
    <property type="match status" value="2"/>
</dbReference>
<keyword evidence="2 9" id="KW-0732">Signal</keyword>
<feature type="disulfide bond" evidence="7">
    <location>
        <begin position="310"/>
        <end position="328"/>
    </location>
</feature>
<dbReference type="PANTHER" id="PTHR46750:SF1">
    <property type="entry name" value="KUNITZ-TYPE PROTEASE INHIBITOR 1"/>
    <property type="match status" value="1"/>
</dbReference>
<dbReference type="GeneID" id="106528670"/>
<reference evidence="13" key="1">
    <citation type="submission" date="2025-08" db="UniProtKB">
        <authorList>
            <consortium name="RefSeq"/>
        </authorList>
    </citation>
    <scope>IDENTIFICATION</scope>
    <source>
        <strain evidence="13">Quisiro</strain>
        <tissue evidence="13">Liver</tissue>
    </source>
</reference>
<dbReference type="InterPro" id="IPR013980">
    <property type="entry name" value="MANSC_dom"/>
</dbReference>
<feature type="chain" id="PRO_5014149241" evidence="9">
    <location>
        <begin position="23"/>
        <end position="496"/>
    </location>
</feature>
<evidence type="ECO:0000259" key="10">
    <source>
        <dbReference type="PROSITE" id="PS50279"/>
    </source>
</evidence>
<dbReference type="SMART" id="SM00131">
    <property type="entry name" value="KU"/>
    <property type="match status" value="2"/>
</dbReference>
<accession>A0A2I4CH88</accession>
<protein>
    <submittedName>
        <fullName evidence="13">Kunitz-type protease inhibitor 1</fullName>
    </submittedName>
</protein>
<dbReference type="CDD" id="cd22624">
    <property type="entry name" value="Kunitz_HAI1_2-like"/>
    <property type="match status" value="1"/>
</dbReference>
<feature type="signal peptide" evidence="9">
    <location>
        <begin position="1"/>
        <end position="22"/>
    </location>
</feature>
<dbReference type="KEGG" id="alim:106528670"/>
<keyword evidence="8" id="KW-0812">Transmembrane</keyword>
<dbReference type="PANTHER" id="PTHR46750">
    <property type="entry name" value="KUNITZ-TYPE PROTEASE INHIBITOR 1"/>
    <property type="match status" value="1"/>
</dbReference>
<evidence type="ECO:0000313" key="13">
    <source>
        <dbReference type="RefSeq" id="XP_013879353.1"/>
    </source>
</evidence>
<dbReference type="InterPro" id="IPR023415">
    <property type="entry name" value="LDLR_class-A_CS"/>
</dbReference>
<feature type="disulfide bond" evidence="7">
    <location>
        <begin position="303"/>
        <end position="315"/>
    </location>
</feature>
<organism evidence="12 13">
    <name type="scientific">Austrofundulus limnaeus</name>
    <name type="common">Annual killifish</name>
    <dbReference type="NCBI Taxonomy" id="52670"/>
    <lineage>
        <taxon>Eukaryota</taxon>
        <taxon>Metazoa</taxon>
        <taxon>Chordata</taxon>
        <taxon>Craniata</taxon>
        <taxon>Vertebrata</taxon>
        <taxon>Euteleostomi</taxon>
        <taxon>Actinopterygii</taxon>
        <taxon>Neopterygii</taxon>
        <taxon>Teleostei</taxon>
        <taxon>Neoteleostei</taxon>
        <taxon>Acanthomorphata</taxon>
        <taxon>Ovalentaria</taxon>
        <taxon>Atherinomorphae</taxon>
        <taxon>Cyprinodontiformes</taxon>
        <taxon>Rivulidae</taxon>
        <taxon>Austrofundulus</taxon>
    </lineage>
</organism>
<keyword evidence="3 8" id="KW-1133">Transmembrane helix</keyword>
<evidence type="ECO:0000256" key="5">
    <source>
        <dbReference type="ARBA" id="ARBA00023157"/>
    </source>
</evidence>
<dbReference type="Pfam" id="PF00014">
    <property type="entry name" value="Kunitz_BPTI"/>
    <property type="match status" value="2"/>
</dbReference>
<dbReference type="Pfam" id="PF00057">
    <property type="entry name" value="Ldl_recept_a"/>
    <property type="match status" value="1"/>
</dbReference>
<keyword evidence="4 8" id="KW-0472">Membrane</keyword>
<evidence type="ECO:0000313" key="12">
    <source>
        <dbReference type="Proteomes" id="UP000192220"/>
    </source>
</evidence>
<dbReference type="InterPro" id="IPR036055">
    <property type="entry name" value="LDL_receptor-like_sf"/>
</dbReference>
<dbReference type="CDD" id="cd00112">
    <property type="entry name" value="LDLa"/>
    <property type="match status" value="1"/>
</dbReference>
<dbReference type="Proteomes" id="UP000192220">
    <property type="component" value="Unplaced"/>
</dbReference>
<dbReference type="GO" id="GO:0008544">
    <property type="term" value="P:epidermis development"/>
    <property type="evidence" value="ECO:0007669"/>
    <property type="project" value="TreeGrafter"/>
</dbReference>
<dbReference type="CDD" id="cd00146">
    <property type="entry name" value="PKD"/>
    <property type="match status" value="1"/>
</dbReference>
<name>A0A2I4CH88_AUSLI</name>
<dbReference type="PROSITE" id="PS50279">
    <property type="entry name" value="BPTI_KUNITZ_2"/>
    <property type="match status" value="2"/>
</dbReference>
<sequence length="496" mass="54146">MFPLCSSLLLLLLLSVPRLCGASDCGSDFRPGADHFVLDAEDSVREGAALLATQDVPDAADCEQLCCQEPSCNLALLEPRAPDAHTHACVLFDCVRQNRFVCRFVNQAGYKTYIRLAVFQRYLQGPGKKAPPIANAGRDVVVQPGETVLLNGSESQALHGGRITKYVWTRESGDPSILMENTELPDQVRLSNLQPSSYVFQLTVTDSHGQSASSKVTVLVLSPEQSSLYCTAPAKVGPCRAAFPRWRYNVTKGSCEMFTFGGCKPNKNNFLSFDECSAACKGVTAASERLIVPHAKVCDGSACRPDQLTCEGDCCLDRSLECDGVQHCFDGSDESRCTTLDQTLGQLLRINVSESTVRCTQPPRTGPCRAHFPRWYYDPLDRKCHEFTYGGCDDNGNNFEEDGVCRETCDGVTEEDVFARGLFDHLGADKQDEAKSNSTALAVILSVTILAVLAILGYCFLRSRKNRSRGAAAPTPGRVELSEQDTLVYNSTTKPL</sequence>
<evidence type="ECO:0000259" key="11">
    <source>
        <dbReference type="PROSITE" id="PS50986"/>
    </source>
</evidence>
<gene>
    <name evidence="13" type="primary">LOC106528670</name>
</gene>
<evidence type="ECO:0000256" key="9">
    <source>
        <dbReference type="SAM" id="SignalP"/>
    </source>
</evidence>
<dbReference type="STRING" id="52670.A0A2I4CH88"/>
<dbReference type="Gene3D" id="4.10.400.10">
    <property type="entry name" value="Low-density Lipoprotein Receptor"/>
    <property type="match status" value="1"/>
</dbReference>
<dbReference type="Gene3D" id="4.10.410.10">
    <property type="entry name" value="Pancreatic trypsin inhibitor Kunitz domain"/>
    <property type="match status" value="2"/>
</dbReference>
<dbReference type="InterPro" id="IPR011106">
    <property type="entry name" value="MANSC_N"/>
</dbReference>
<feature type="domain" description="MANSC" evidence="11">
    <location>
        <begin position="32"/>
        <end position="113"/>
    </location>
</feature>
<dbReference type="AlphaFoldDB" id="A0A2I4CH88"/>
<keyword evidence="6" id="KW-0325">Glycoprotein</keyword>
<dbReference type="RefSeq" id="XP_013879353.1">
    <property type="nucleotide sequence ID" value="XM_014023899.1"/>
</dbReference>
<evidence type="ECO:0000256" key="6">
    <source>
        <dbReference type="ARBA" id="ARBA00023180"/>
    </source>
</evidence>